<dbReference type="InterPro" id="IPR000276">
    <property type="entry name" value="GPCR_Rhodpsn"/>
</dbReference>
<name>A0A811LL52_9BILA</name>
<dbReference type="SUPFAM" id="SSF81321">
    <property type="entry name" value="Family A G protein-coupled receptor-like"/>
    <property type="match status" value="1"/>
</dbReference>
<keyword evidence="7" id="KW-0675">Receptor</keyword>
<dbReference type="PANTHER" id="PTHR24230:SF120">
    <property type="entry name" value="G-PROTEIN COUPLED RECEPTOR DAF-38"/>
    <property type="match status" value="1"/>
</dbReference>
<comment type="subcellular location">
    <subcellularLocation>
        <location evidence="1">Cell membrane</location>
        <topology evidence="1">Multi-pass membrane protein</topology>
    </subcellularLocation>
</comment>
<dbReference type="GO" id="GO:0005886">
    <property type="term" value="C:plasma membrane"/>
    <property type="evidence" value="ECO:0007669"/>
    <property type="project" value="UniProtKB-SubCell"/>
</dbReference>
<sequence>MQDTANPNPPVHAFAFCLGQTDGEGEEACILIWWRMLRIQMELVTEAPAAEQPFEMGQDGDLVVPERLISDWIEMALLTMMITIGAPLNALTLFRLNRQLRKQKSSARTKQEAARTSFIWLKIHLTVIDLIVILIYCPSHIGWLISYTWNGGEFMCKAVQYAWDFCFHLMSFGVVGIAVDRLRTVYRLMHIEKNGQRASIRPNDQLRFVRKLIMSCYMGAAMFSVPQWFVWTTVNMKTWSQCTTIWHKLRALQYLHNQEITESYIGERLYTMFHLLTVFWFPFIILFVAYLYIVVYLFCYSLRPYSISTGGPGTLFRMGSETDSNLNLNLWQNASTPPNSCLNGSVKTSLTTTTIQAPAWRMEMRSKMFRTTVYVIAAYLICWMPYNVLALATFFSGELQILISMHLELIRVCVLLNTVLNPFIYGFRDSN</sequence>
<dbReference type="Gene3D" id="1.20.1070.10">
    <property type="entry name" value="Rhodopsin 7-helix transmembrane proteins"/>
    <property type="match status" value="1"/>
</dbReference>
<feature type="transmembrane region" description="Helical" evidence="9">
    <location>
        <begin position="371"/>
        <end position="397"/>
    </location>
</feature>
<evidence type="ECO:0000313" key="12">
    <source>
        <dbReference type="Proteomes" id="UP000614601"/>
    </source>
</evidence>
<keyword evidence="12" id="KW-1185">Reference proteome</keyword>
<evidence type="ECO:0000256" key="9">
    <source>
        <dbReference type="SAM" id="Phobius"/>
    </source>
</evidence>
<dbReference type="Proteomes" id="UP000614601">
    <property type="component" value="Unassembled WGS sequence"/>
</dbReference>
<protein>
    <recommendedName>
        <fullName evidence="10">G-protein coupled receptors family 1 profile domain-containing protein</fullName>
    </recommendedName>
</protein>
<evidence type="ECO:0000256" key="8">
    <source>
        <dbReference type="ARBA" id="ARBA00023224"/>
    </source>
</evidence>
<feature type="transmembrane region" description="Helical" evidence="9">
    <location>
        <begin position="161"/>
        <end position="179"/>
    </location>
</feature>
<dbReference type="PROSITE" id="PS50262">
    <property type="entry name" value="G_PROTEIN_RECEP_F1_2"/>
    <property type="match status" value="1"/>
</dbReference>
<feature type="transmembrane region" description="Helical" evidence="9">
    <location>
        <begin position="117"/>
        <end position="141"/>
    </location>
</feature>
<dbReference type="Proteomes" id="UP000783686">
    <property type="component" value="Unassembled WGS sequence"/>
</dbReference>
<dbReference type="InterPro" id="IPR017452">
    <property type="entry name" value="GPCR_Rhodpsn_7TM"/>
</dbReference>
<dbReference type="PRINTS" id="PR00237">
    <property type="entry name" value="GPCRRHODOPSN"/>
</dbReference>
<evidence type="ECO:0000256" key="1">
    <source>
        <dbReference type="ARBA" id="ARBA00004651"/>
    </source>
</evidence>
<proteinExistence type="predicted"/>
<keyword evidence="6 9" id="KW-0472">Membrane</keyword>
<dbReference type="PANTHER" id="PTHR24230">
    <property type="entry name" value="G-PROTEIN COUPLED RECEPTOR"/>
    <property type="match status" value="1"/>
</dbReference>
<feature type="transmembrane region" description="Helical" evidence="9">
    <location>
        <begin position="409"/>
        <end position="427"/>
    </location>
</feature>
<dbReference type="EMBL" id="CAJFCW020000006">
    <property type="protein sequence ID" value="CAG9123465.1"/>
    <property type="molecule type" value="Genomic_DNA"/>
</dbReference>
<organism evidence="11 12">
    <name type="scientific">Bursaphelenchus okinawaensis</name>
    <dbReference type="NCBI Taxonomy" id="465554"/>
    <lineage>
        <taxon>Eukaryota</taxon>
        <taxon>Metazoa</taxon>
        <taxon>Ecdysozoa</taxon>
        <taxon>Nematoda</taxon>
        <taxon>Chromadorea</taxon>
        <taxon>Rhabditida</taxon>
        <taxon>Tylenchina</taxon>
        <taxon>Tylenchomorpha</taxon>
        <taxon>Aphelenchoidea</taxon>
        <taxon>Aphelenchoididae</taxon>
        <taxon>Bursaphelenchus</taxon>
    </lineage>
</organism>
<dbReference type="EMBL" id="CAJFDH010000006">
    <property type="protein sequence ID" value="CAD5227648.1"/>
    <property type="molecule type" value="Genomic_DNA"/>
</dbReference>
<keyword evidence="5" id="KW-0297">G-protein coupled receptor</keyword>
<comment type="caution">
    <text evidence="11">The sequence shown here is derived from an EMBL/GenBank/DDBJ whole genome shotgun (WGS) entry which is preliminary data.</text>
</comment>
<keyword evidence="4 9" id="KW-1133">Transmembrane helix</keyword>
<dbReference type="AlphaFoldDB" id="A0A811LL52"/>
<feature type="transmembrane region" description="Helical" evidence="9">
    <location>
        <begin position="75"/>
        <end position="96"/>
    </location>
</feature>
<accession>A0A811LL52</accession>
<dbReference type="GO" id="GO:0008528">
    <property type="term" value="F:G protein-coupled peptide receptor activity"/>
    <property type="evidence" value="ECO:0007669"/>
    <property type="project" value="TreeGrafter"/>
</dbReference>
<evidence type="ECO:0000259" key="10">
    <source>
        <dbReference type="PROSITE" id="PS50262"/>
    </source>
</evidence>
<evidence type="ECO:0000313" key="11">
    <source>
        <dbReference type="EMBL" id="CAD5227648.1"/>
    </source>
</evidence>
<keyword evidence="3 9" id="KW-0812">Transmembrane</keyword>
<reference evidence="11" key="1">
    <citation type="submission" date="2020-09" db="EMBL/GenBank/DDBJ databases">
        <authorList>
            <person name="Kikuchi T."/>
        </authorList>
    </citation>
    <scope>NUCLEOTIDE SEQUENCE</scope>
    <source>
        <strain evidence="11">SH1</strain>
    </source>
</reference>
<dbReference type="GO" id="GO:0007218">
    <property type="term" value="P:neuropeptide signaling pathway"/>
    <property type="evidence" value="ECO:0007669"/>
    <property type="project" value="TreeGrafter"/>
</dbReference>
<dbReference type="CDD" id="cd00637">
    <property type="entry name" value="7tm_classA_rhodopsin-like"/>
    <property type="match status" value="1"/>
</dbReference>
<feature type="transmembrane region" description="Helical" evidence="9">
    <location>
        <begin position="278"/>
        <end position="299"/>
    </location>
</feature>
<gene>
    <name evidence="11" type="ORF">BOKJ2_LOCUS12278</name>
</gene>
<evidence type="ECO:0000256" key="3">
    <source>
        <dbReference type="ARBA" id="ARBA00022692"/>
    </source>
</evidence>
<evidence type="ECO:0000256" key="6">
    <source>
        <dbReference type="ARBA" id="ARBA00023136"/>
    </source>
</evidence>
<feature type="transmembrane region" description="Helical" evidence="9">
    <location>
        <begin position="212"/>
        <end position="231"/>
    </location>
</feature>
<dbReference type="Pfam" id="PF00001">
    <property type="entry name" value="7tm_1"/>
    <property type="match status" value="1"/>
</dbReference>
<evidence type="ECO:0000256" key="2">
    <source>
        <dbReference type="ARBA" id="ARBA00022475"/>
    </source>
</evidence>
<keyword evidence="2" id="KW-1003">Cell membrane</keyword>
<evidence type="ECO:0000256" key="5">
    <source>
        <dbReference type="ARBA" id="ARBA00023040"/>
    </source>
</evidence>
<feature type="domain" description="G-protein coupled receptors family 1 profile" evidence="10">
    <location>
        <begin position="88"/>
        <end position="425"/>
    </location>
</feature>
<evidence type="ECO:0000256" key="4">
    <source>
        <dbReference type="ARBA" id="ARBA00022989"/>
    </source>
</evidence>
<dbReference type="OrthoDB" id="6435638at2759"/>
<keyword evidence="8" id="KW-0807">Transducer</keyword>
<evidence type="ECO:0000256" key="7">
    <source>
        <dbReference type="ARBA" id="ARBA00023170"/>
    </source>
</evidence>